<dbReference type="EMBL" id="CCYA01000118">
    <property type="protein sequence ID" value="CEH12033.1"/>
    <property type="molecule type" value="Genomic_DNA"/>
</dbReference>
<dbReference type="Proteomes" id="UP000054845">
    <property type="component" value="Unassembled WGS sequence"/>
</dbReference>
<name>A0A0P1BAD7_9BASI</name>
<evidence type="ECO:0000313" key="1">
    <source>
        <dbReference type="EMBL" id="CEH12033.1"/>
    </source>
</evidence>
<dbReference type="AlphaFoldDB" id="A0A0P1BAD7"/>
<organism evidence="1 2">
    <name type="scientific">Ceraceosorus bombacis</name>
    <dbReference type="NCBI Taxonomy" id="401625"/>
    <lineage>
        <taxon>Eukaryota</taxon>
        <taxon>Fungi</taxon>
        <taxon>Dikarya</taxon>
        <taxon>Basidiomycota</taxon>
        <taxon>Ustilaginomycotina</taxon>
        <taxon>Exobasidiomycetes</taxon>
        <taxon>Ceraceosorales</taxon>
        <taxon>Ceraceosoraceae</taxon>
        <taxon>Ceraceosorus</taxon>
    </lineage>
</organism>
<protein>
    <submittedName>
        <fullName evidence="1">Uncharacterized protein</fullName>
    </submittedName>
</protein>
<accession>A0A0P1BAD7</accession>
<sequence>MPQQQASSHCSLSSKETITLIPHLLGFVEAVSTTDPISMKLANFLVVLSALNLALLSGGVQAEQLWKTTSIPDGFGYTSQQNAWTTSCKKKAGNNANLSYRFSSAENVSYAYCGSIFHTDYGQAVVNELQTSHPGWTFAIV</sequence>
<reference evidence="1 2" key="1">
    <citation type="submission" date="2014-09" db="EMBL/GenBank/DDBJ databases">
        <authorList>
            <person name="Magalhaes I.L.F."/>
            <person name="Oliveira U."/>
            <person name="Santos F.R."/>
            <person name="Vidigal T.H.D.A."/>
            <person name="Brescovit A.D."/>
            <person name="Santos A.J."/>
        </authorList>
    </citation>
    <scope>NUCLEOTIDE SEQUENCE [LARGE SCALE GENOMIC DNA]</scope>
</reference>
<keyword evidence="2" id="KW-1185">Reference proteome</keyword>
<evidence type="ECO:0000313" key="2">
    <source>
        <dbReference type="Proteomes" id="UP000054845"/>
    </source>
</evidence>
<proteinExistence type="predicted"/>